<dbReference type="Proteomes" id="UP000315423">
    <property type="component" value="Unassembled WGS sequence"/>
</dbReference>
<proteinExistence type="predicted"/>
<organism evidence="1 2">
    <name type="scientific">Candidatus Methanomarinus sp</name>
    <dbReference type="NCBI Taxonomy" id="3386244"/>
    <lineage>
        <taxon>Archaea</taxon>
        <taxon>Methanobacteriati</taxon>
        <taxon>Methanobacteriota</taxon>
        <taxon>Stenosarchaea group</taxon>
        <taxon>Methanomicrobia</taxon>
        <taxon>Methanosarcinales</taxon>
        <taxon>ANME-2 cluster</taxon>
        <taxon>Candidatus Methanocomedenaceae</taxon>
        <taxon>Candidatus Methanomarinus</taxon>
    </lineage>
</organism>
<reference evidence="1" key="1">
    <citation type="submission" date="2018-09" db="EMBL/GenBank/DDBJ databases">
        <title>A genomic encyclopedia of anaerobic methanotrophic archaea.</title>
        <authorList>
            <person name="Skennerton C.T."/>
            <person name="Chadwick G.L."/>
            <person name="Laso-Perez R."/>
            <person name="Leu A.O."/>
            <person name="Speth D.R."/>
            <person name="Yu H."/>
            <person name="Morgan-Lang C."/>
            <person name="Hatzenpichler R."/>
            <person name="Goudeau D."/>
            <person name="Malmstrom R."/>
            <person name="Woyke T."/>
            <person name="Hallam S."/>
            <person name="Tyson G.W."/>
            <person name="Wegener G."/>
            <person name="Boetius A."/>
            <person name="Orphan V.J."/>
        </authorList>
    </citation>
    <scope>NUCLEOTIDE SEQUENCE</scope>
    <source>
        <strain evidence="1">CONS3730D10UFb2</strain>
    </source>
</reference>
<protein>
    <submittedName>
        <fullName evidence="1">META domain-containing protein</fullName>
    </submittedName>
</protein>
<accession>A0AC61SE00</accession>
<sequence>MLNRSTLMILVLVVVFALCGLGESVDPLYTDNNTASNTSSGRLNETEWVLTSLNGNSLVGNSIITLVFTYENDINGCTGCNYYDGR</sequence>
<comment type="caution">
    <text evidence="1">The sequence shown here is derived from an EMBL/GenBank/DDBJ whole genome shotgun (WGS) entry which is preliminary data.</text>
</comment>
<name>A0AC61SE00_9EURY</name>
<gene>
    <name evidence="1" type="ORF">C5S46_00050</name>
</gene>
<feature type="non-terminal residue" evidence="1">
    <location>
        <position position="86"/>
    </location>
</feature>
<dbReference type="EMBL" id="QYBA01000002">
    <property type="protein sequence ID" value="TKY92555.1"/>
    <property type="molecule type" value="Genomic_DNA"/>
</dbReference>
<evidence type="ECO:0000313" key="2">
    <source>
        <dbReference type="Proteomes" id="UP000315423"/>
    </source>
</evidence>
<evidence type="ECO:0000313" key="1">
    <source>
        <dbReference type="EMBL" id="TKY92555.1"/>
    </source>
</evidence>